<feature type="transmembrane region" description="Helical" evidence="5">
    <location>
        <begin position="17"/>
        <end position="36"/>
    </location>
</feature>
<keyword evidence="5" id="KW-0812">Transmembrane</keyword>
<accession>A0ABS3ZC34</accession>
<dbReference type="InterPro" id="IPR029045">
    <property type="entry name" value="ClpP/crotonase-like_dom_sf"/>
</dbReference>
<evidence type="ECO:0000256" key="4">
    <source>
        <dbReference type="ARBA" id="ARBA00022825"/>
    </source>
</evidence>
<proteinExistence type="inferred from homology"/>
<dbReference type="NCBIfam" id="TIGR00706">
    <property type="entry name" value="SppA_dom"/>
    <property type="match status" value="1"/>
</dbReference>
<comment type="similarity">
    <text evidence="1">Belongs to the peptidase S49 family.</text>
</comment>
<dbReference type="PANTHER" id="PTHR42987">
    <property type="entry name" value="PEPTIDASE S49"/>
    <property type="match status" value="1"/>
</dbReference>
<name>A0ABS3ZC34_9GAMM</name>
<dbReference type="Gene3D" id="6.20.330.10">
    <property type="match status" value="1"/>
</dbReference>
<evidence type="ECO:0000256" key="5">
    <source>
        <dbReference type="SAM" id="Phobius"/>
    </source>
</evidence>
<keyword evidence="5" id="KW-0472">Membrane</keyword>
<dbReference type="InterPro" id="IPR004635">
    <property type="entry name" value="Pept_S49_SppA"/>
</dbReference>
<dbReference type="InterPro" id="IPR002142">
    <property type="entry name" value="Peptidase_S49"/>
</dbReference>
<keyword evidence="5" id="KW-1133">Transmembrane helix</keyword>
<dbReference type="EMBL" id="JACVEW010000015">
    <property type="protein sequence ID" value="MBP0049224.1"/>
    <property type="molecule type" value="Genomic_DNA"/>
</dbReference>
<dbReference type="PANTHER" id="PTHR42987:SF8">
    <property type="entry name" value="PROTEINASE"/>
    <property type="match status" value="1"/>
</dbReference>
<dbReference type="CDD" id="cd07023">
    <property type="entry name" value="S49_Sppa_N_C"/>
    <property type="match status" value="1"/>
</dbReference>
<evidence type="ECO:0000256" key="1">
    <source>
        <dbReference type="ARBA" id="ARBA00008683"/>
    </source>
</evidence>
<comment type="caution">
    <text evidence="7">The sequence shown here is derived from an EMBL/GenBank/DDBJ whole genome shotgun (WGS) entry which is preliminary data.</text>
</comment>
<organism evidence="7 8">
    <name type="scientific">Marinobacterium alkalitolerans</name>
    <dbReference type="NCBI Taxonomy" id="1542925"/>
    <lineage>
        <taxon>Bacteria</taxon>
        <taxon>Pseudomonadati</taxon>
        <taxon>Pseudomonadota</taxon>
        <taxon>Gammaproteobacteria</taxon>
        <taxon>Oceanospirillales</taxon>
        <taxon>Oceanospirillaceae</taxon>
        <taxon>Marinobacterium</taxon>
    </lineage>
</organism>
<dbReference type="Proteomes" id="UP000810171">
    <property type="component" value="Unassembled WGS sequence"/>
</dbReference>
<dbReference type="SUPFAM" id="SSF52096">
    <property type="entry name" value="ClpP/crotonase"/>
    <property type="match status" value="1"/>
</dbReference>
<reference evidence="7 8" key="1">
    <citation type="submission" date="2020-09" db="EMBL/GenBank/DDBJ databases">
        <authorList>
            <person name="Tanuku N.R.S."/>
        </authorList>
    </citation>
    <scope>NUCLEOTIDE SEQUENCE [LARGE SCALE GENOMIC DNA]</scope>
    <source>
        <strain evidence="7 8">AK62</strain>
    </source>
</reference>
<evidence type="ECO:0000256" key="3">
    <source>
        <dbReference type="ARBA" id="ARBA00022801"/>
    </source>
</evidence>
<evidence type="ECO:0000313" key="8">
    <source>
        <dbReference type="Proteomes" id="UP000810171"/>
    </source>
</evidence>
<evidence type="ECO:0000259" key="6">
    <source>
        <dbReference type="Pfam" id="PF01343"/>
    </source>
</evidence>
<sequence>MVGSLHVEHRRARRWGIFFKLLTFTYLFALLAIFWFSNDIDTDNVVPHAHTALVEVKGPIADDEEASADAIITALRDAFEADRSQAVILRINSPGGSPVQSGYVYDEIKRLRTLYPAKKVYAVITDIGASGAYYIAAAADEIYADKASLVGSIGVISSSFGFVELIDKIGVERRTLTAGENKAFLDPFSPLREEDREFWQSVLDTTHQQFIEQVKRGRGDRLKDDEKLFTGLVWTGEQALELGLVDGLGSSSMVARDIVGAEKLVDYTSRPRPIDRIIKQFGAEVARELVLQIGARTGYSLE</sequence>
<keyword evidence="4" id="KW-0720">Serine protease</keyword>
<dbReference type="Pfam" id="PF01343">
    <property type="entry name" value="Peptidase_S49"/>
    <property type="match status" value="1"/>
</dbReference>
<dbReference type="Gene3D" id="3.90.226.10">
    <property type="entry name" value="2-enoyl-CoA Hydratase, Chain A, domain 1"/>
    <property type="match status" value="1"/>
</dbReference>
<feature type="domain" description="Peptidase S49" evidence="6">
    <location>
        <begin position="117"/>
        <end position="255"/>
    </location>
</feature>
<evidence type="ECO:0000256" key="2">
    <source>
        <dbReference type="ARBA" id="ARBA00022670"/>
    </source>
</evidence>
<evidence type="ECO:0000313" key="7">
    <source>
        <dbReference type="EMBL" id="MBP0049224.1"/>
    </source>
</evidence>
<keyword evidence="2" id="KW-0645">Protease</keyword>
<protein>
    <submittedName>
        <fullName evidence="7">Signal peptide peptidase SppA</fullName>
    </submittedName>
</protein>
<dbReference type="InterPro" id="IPR047272">
    <property type="entry name" value="S49_SppA_C"/>
</dbReference>
<keyword evidence="8" id="KW-1185">Reference proteome</keyword>
<gene>
    <name evidence="7" type="primary">sppA</name>
    <name evidence="7" type="ORF">H9C73_10800</name>
</gene>
<keyword evidence="3" id="KW-0378">Hydrolase</keyword>